<dbReference type="Proteomes" id="UP001064048">
    <property type="component" value="Chromosome 4"/>
</dbReference>
<protein>
    <submittedName>
        <fullName evidence="1">Uncharacterized protein</fullName>
    </submittedName>
</protein>
<organism evidence="1 2">
    <name type="scientific">Choristoneura fumiferana</name>
    <name type="common">Spruce budworm moth</name>
    <name type="synonym">Archips fumiferana</name>
    <dbReference type="NCBI Taxonomy" id="7141"/>
    <lineage>
        <taxon>Eukaryota</taxon>
        <taxon>Metazoa</taxon>
        <taxon>Ecdysozoa</taxon>
        <taxon>Arthropoda</taxon>
        <taxon>Hexapoda</taxon>
        <taxon>Insecta</taxon>
        <taxon>Pterygota</taxon>
        <taxon>Neoptera</taxon>
        <taxon>Endopterygota</taxon>
        <taxon>Lepidoptera</taxon>
        <taxon>Glossata</taxon>
        <taxon>Ditrysia</taxon>
        <taxon>Tortricoidea</taxon>
        <taxon>Tortricidae</taxon>
        <taxon>Tortricinae</taxon>
        <taxon>Choristoneura</taxon>
    </lineage>
</organism>
<dbReference type="EMBL" id="CM046104">
    <property type="protein sequence ID" value="KAI8424608.1"/>
    <property type="molecule type" value="Genomic_DNA"/>
</dbReference>
<comment type="caution">
    <text evidence="1">The sequence shown here is derived from an EMBL/GenBank/DDBJ whole genome shotgun (WGS) entry which is preliminary data.</text>
</comment>
<reference evidence="1 2" key="1">
    <citation type="journal article" date="2022" name="Genome Biol. Evol.">
        <title>The Spruce Budworm Genome: Reconstructing the Evolutionary History of Antifreeze Proteins.</title>
        <authorList>
            <person name="Beliveau C."/>
            <person name="Gagne P."/>
            <person name="Picq S."/>
            <person name="Vernygora O."/>
            <person name="Keeling C.I."/>
            <person name="Pinkney K."/>
            <person name="Doucet D."/>
            <person name="Wen F."/>
            <person name="Johnston J.S."/>
            <person name="Maaroufi H."/>
            <person name="Boyle B."/>
            <person name="Laroche J."/>
            <person name="Dewar K."/>
            <person name="Juretic N."/>
            <person name="Blackburn G."/>
            <person name="Nisole A."/>
            <person name="Brunet B."/>
            <person name="Brandao M."/>
            <person name="Lumley L."/>
            <person name="Duan J."/>
            <person name="Quan G."/>
            <person name="Lucarotti C.J."/>
            <person name="Roe A.D."/>
            <person name="Sperling F.A.H."/>
            <person name="Levesque R.C."/>
            <person name="Cusson M."/>
        </authorList>
    </citation>
    <scope>NUCLEOTIDE SEQUENCE [LARGE SCALE GENOMIC DNA]</scope>
    <source>
        <strain evidence="1">Glfc:IPQL:Cfum</strain>
    </source>
</reference>
<sequence>MFRHLITLLVSGLLANQAESDTNYRLNSLVKPSSYIIVITPHFDTNDDQAFTFDGEVSIIISSEINTNQIKLHSEDLIFSAANITVTNGQEATAVTALEFDTTYTFAYINLQNELQAGVEYTLKIVYTGPIRTDLSGFYRNYYIENGVTKWLGATQMESTHARKVFPCFDEPSYKAVFTLVIDRPDGFKPSLANTKLYDTVPLANGYSREIFHPSPKMSTYLVAFLVSEFEAAHSTVSGDFGVYTRPDAKNQTDYAFDFGVRVVDALSDYFGIDYYSTNANLKLDHVALPDFRAGAMENWGLVKYRESLLLYVPEDSTPYFKYRVAQIMAHETTHMWFGDLVTCHWWSDTWLNEGFADYFQDYITAIIEPEVGSADMLVTGSVYDGYSADESPSSPAITNNNVNSPAEISAHFGKITYQKAGSIIRMIHHLVGDEAFKLGLQAYLKANQFEVGYPENLYMSLQQAVVNTSALADYPGTNIVKIMGTWIAQAGHPILTVDIDYENEEATLNQKRFYIDSSYESNETYPIPVTYTTELAPDFNTTKPVFVMNEKSHVLNLTGLSLNQPWVIFNIQETGFYRVNYDEQSWKVIANALKGNQREVINHLNRAKIVNDLFSFVYADEVKFELLREVLEFLSHETDYSVWYAAIRGLNRLRNSYLGSDAQDGIEAYALSLMEGIITKLGYEVRSTDDFVTLRNRMQVLEFACKLGHQGCIDNAVALFKNFKDNGAEVSPSLRPVTYCNGLRYGDAKDYDFLYQRMKSTNIANEAWIIADTLGCSADENKLKSYLVSMLEENSPIRTQDLTTPLTSILNNYNHVHVVLEELQQNYTLWTTIYPSMDTVLSTVASALRTEDEFNQFDLWLSSCQCDTEAVASAKNALATAKAATAWADVHKQDILASLRSNALMTTPSCPLNYRISRTMHTDNERLTVILDRSEWRALGEAYVQQWTS</sequence>
<keyword evidence="2" id="KW-1185">Reference proteome</keyword>
<evidence type="ECO:0000313" key="2">
    <source>
        <dbReference type="Proteomes" id="UP001064048"/>
    </source>
</evidence>
<name>A0ACC0JKF5_CHOFU</name>
<gene>
    <name evidence="1" type="ORF">MSG28_003042</name>
</gene>
<accession>A0ACC0JKF5</accession>
<proteinExistence type="predicted"/>
<evidence type="ECO:0000313" key="1">
    <source>
        <dbReference type="EMBL" id="KAI8424608.1"/>
    </source>
</evidence>